<dbReference type="AlphaFoldDB" id="A0A226M982"/>
<evidence type="ECO:0000313" key="1">
    <source>
        <dbReference type="EMBL" id="OXB51834.1"/>
    </source>
</evidence>
<comment type="caution">
    <text evidence="1">The sequence shown here is derived from an EMBL/GenBank/DDBJ whole genome shotgun (WGS) entry which is preliminary data.</text>
</comment>
<gene>
    <name evidence="1" type="ORF">ASZ78_005308</name>
</gene>
<dbReference type="PANTHER" id="PTHR19316">
    <property type="entry name" value="PROTEIN FOLDING REGULATOR"/>
    <property type="match status" value="1"/>
</dbReference>
<protein>
    <recommendedName>
        <fullName evidence="3">Nucleotide exchange factor Fes1 domain-containing protein</fullName>
    </recommendedName>
</protein>
<dbReference type="OrthoDB" id="10250458at2759"/>
<name>A0A226M982_CALSU</name>
<dbReference type="GO" id="GO:0005783">
    <property type="term" value="C:endoplasmic reticulum"/>
    <property type="evidence" value="ECO:0007669"/>
    <property type="project" value="TreeGrafter"/>
</dbReference>
<dbReference type="InterPro" id="IPR050693">
    <property type="entry name" value="Hsp70_NEF-Inhibitors"/>
</dbReference>
<dbReference type="STRING" id="9009.A0A226M982"/>
<dbReference type="InterPro" id="IPR016024">
    <property type="entry name" value="ARM-type_fold"/>
</dbReference>
<evidence type="ECO:0008006" key="3">
    <source>
        <dbReference type="Google" id="ProtNLM"/>
    </source>
</evidence>
<feature type="non-terminal residue" evidence="1">
    <location>
        <position position="130"/>
    </location>
</feature>
<dbReference type="InterPro" id="IPR011989">
    <property type="entry name" value="ARM-like"/>
</dbReference>
<sequence>MSEALGSSGREVEELRRCLELLAHPCPVGDEDGEPTPHERALEVLAELCESLDNASDFCALGGLEAMLGLLGHPRAPLRAGAARVVGACAQNLPAAQGRALALGVLPVLLERLRGDPDPRVAPRALFAIS</sequence>
<proteinExistence type="predicted"/>
<reference evidence="1 2" key="1">
    <citation type="submission" date="2016-07" db="EMBL/GenBank/DDBJ databases">
        <title>Disparate Historic Effective Population Sizes Predicted by Modern Levels of Genome Diversity for the Scaled Quail (Callipepla squamata) and the Northern Bobwhite (Colinus virginianus): Inferences from First and Second Generation Draft Genome Assemblies for Sympatric New World Quail.</title>
        <authorList>
            <person name="Oldeschulte D.L."/>
            <person name="Halley Y.A."/>
            <person name="Bhattarai E.K."/>
            <person name="Brashear W.A."/>
            <person name="Hill J."/>
            <person name="Metz R.P."/>
            <person name="Johnson C.D."/>
            <person name="Rollins D."/>
            <person name="Peterson M.J."/>
            <person name="Bickhart D.M."/>
            <person name="Decker J.E."/>
            <person name="Seabury C.M."/>
        </authorList>
    </citation>
    <scope>NUCLEOTIDE SEQUENCE [LARGE SCALE GENOMIC DNA]</scope>
    <source>
        <strain evidence="1 2">Texas</strain>
        <tissue evidence="1">Leg muscle</tissue>
    </source>
</reference>
<accession>A0A226M982</accession>
<keyword evidence="2" id="KW-1185">Reference proteome</keyword>
<dbReference type="EMBL" id="MCFN01008849">
    <property type="protein sequence ID" value="OXB51834.1"/>
    <property type="molecule type" value="Genomic_DNA"/>
</dbReference>
<dbReference type="PANTHER" id="PTHR19316:SF18">
    <property type="entry name" value="HSP70-BINDING PROTEIN 1"/>
    <property type="match status" value="1"/>
</dbReference>
<evidence type="ECO:0000313" key="2">
    <source>
        <dbReference type="Proteomes" id="UP000198323"/>
    </source>
</evidence>
<dbReference type="Gene3D" id="1.25.10.10">
    <property type="entry name" value="Leucine-rich Repeat Variant"/>
    <property type="match status" value="1"/>
</dbReference>
<dbReference type="SUPFAM" id="SSF48371">
    <property type="entry name" value="ARM repeat"/>
    <property type="match status" value="1"/>
</dbReference>
<dbReference type="Proteomes" id="UP000198323">
    <property type="component" value="Unassembled WGS sequence"/>
</dbReference>
<organism evidence="1 2">
    <name type="scientific">Callipepla squamata</name>
    <name type="common">Scaled quail</name>
    <dbReference type="NCBI Taxonomy" id="9009"/>
    <lineage>
        <taxon>Eukaryota</taxon>
        <taxon>Metazoa</taxon>
        <taxon>Chordata</taxon>
        <taxon>Craniata</taxon>
        <taxon>Vertebrata</taxon>
        <taxon>Euteleostomi</taxon>
        <taxon>Archelosauria</taxon>
        <taxon>Archosauria</taxon>
        <taxon>Dinosauria</taxon>
        <taxon>Saurischia</taxon>
        <taxon>Theropoda</taxon>
        <taxon>Coelurosauria</taxon>
        <taxon>Aves</taxon>
        <taxon>Neognathae</taxon>
        <taxon>Galloanserae</taxon>
        <taxon>Galliformes</taxon>
        <taxon>Odontophoridae</taxon>
        <taxon>Callipepla</taxon>
    </lineage>
</organism>
<dbReference type="GO" id="GO:0000774">
    <property type="term" value="F:adenyl-nucleotide exchange factor activity"/>
    <property type="evidence" value="ECO:0007669"/>
    <property type="project" value="TreeGrafter"/>
</dbReference>